<comment type="similarity">
    <text evidence="3">Belongs to the HARBI1 family.</text>
</comment>
<dbReference type="PANTHER" id="PTHR22930">
    <property type="match status" value="1"/>
</dbReference>
<evidence type="ECO:0000256" key="9">
    <source>
        <dbReference type="SAM" id="SignalP"/>
    </source>
</evidence>
<dbReference type="InterPro" id="IPR027806">
    <property type="entry name" value="HARBI1_dom"/>
</dbReference>
<keyword evidence="7" id="KW-0539">Nucleus</keyword>
<evidence type="ECO:0000256" key="8">
    <source>
        <dbReference type="SAM" id="Phobius"/>
    </source>
</evidence>
<dbReference type="PANTHER" id="PTHR22930:SF190">
    <property type="entry name" value="OS06G0164500 PROTEIN"/>
    <property type="match status" value="1"/>
</dbReference>
<dbReference type="GO" id="GO:0004518">
    <property type="term" value="F:nuclease activity"/>
    <property type="evidence" value="ECO:0007669"/>
    <property type="project" value="UniProtKB-KW"/>
</dbReference>
<protein>
    <recommendedName>
        <fullName evidence="10">DDE Tnp4 domain-containing protein</fullName>
    </recommendedName>
</protein>
<evidence type="ECO:0000256" key="7">
    <source>
        <dbReference type="ARBA" id="ARBA00023242"/>
    </source>
</evidence>
<evidence type="ECO:0000256" key="6">
    <source>
        <dbReference type="ARBA" id="ARBA00022801"/>
    </source>
</evidence>
<evidence type="ECO:0000259" key="10">
    <source>
        <dbReference type="Pfam" id="PF13359"/>
    </source>
</evidence>
<keyword evidence="8" id="KW-0472">Membrane</keyword>
<keyword evidence="8" id="KW-0812">Transmembrane</keyword>
<feature type="domain" description="DDE Tnp4" evidence="10">
    <location>
        <begin position="225"/>
        <end position="386"/>
    </location>
</feature>
<evidence type="ECO:0000313" key="11">
    <source>
        <dbReference type="EMBL" id="KAA8545856.1"/>
    </source>
</evidence>
<dbReference type="GO" id="GO:0005634">
    <property type="term" value="C:nucleus"/>
    <property type="evidence" value="ECO:0007669"/>
    <property type="project" value="UniProtKB-SubCell"/>
</dbReference>
<organism evidence="11 12">
    <name type="scientific">Nyssa sinensis</name>
    <dbReference type="NCBI Taxonomy" id="561372"/>
    <lineage>
        <taxon>Eukaryota</taxon>
        <taxon>Viridiplantae</taxon>
        <taxon>Streptophyta</taxon>
        <taxon>Embryophyta</taxon>
        <taxon>Tracheophyta</taxon>
        <taxon>Spermatophyta</taxon>
        <taxon>Magnoliopsida</taxon>
        <taxon>eudicotyledons</taxon>
        <taxon>Gunneridae</taxon>
        <taxon>Pentapetalae</taxon>
        <taxon>asterids</taxon>
        <taxon>Cornales</taxon>
        <taxon>Nyssaceae</taxon>
        <taxon>Nyssa</taxon>
    </lineage>
</organism>
<dbReference type="EMBL" id="CM018033">
    <property type="protein sequence ID" value="KAA8545856.1"/>
    <property type="molecule type" value="Genomic_DNA"/>
</dbReference>
<dbReference type="Proteomes" id="UP000325577">
    <property type="component" value="Linkage Group LG10"/>
</dbReference>
<feature type="chain" id="PRO_5023826009" description="DDE Tnp4 domain-containing protein" evidence="9">
    <location>
        <begin position="31"/>
        <end position="455"/>
    </location>
</feature>
<keyword evidence="12" id="KW-1185">Reference proteome</keyword>
<dbReference type="GO" id="GO:0046872">
    <property type="term" value="F:metal ion binding"/>
    <property type="evidence" value="ECO:0007669"/>
    <property type="project" value="UniProtKB-KW"/>
</dbReference>
<keyword evidence="9" id="KW-0732">Signal</keyword>
<evidence type="ECO:0000256" key="1">
    <source>
        <dbReference type="ARBA" id="ARBA00001968"/>
    </source>
</evidence>
<dbReference type="AlphaFoldDB" id="A0A5J5BT52"/>
<dbReference type="GO" id="GO:0016787">
    <property type="term" value="F:hydrolase activity"/>
    <property type="evidence" value="ECO:0007669"/>
    <property type="project" value="UniProtKB-KW"/>
</dbReference>
<dbReference type="InterPro" id="IPR045249">
    <property type="entry name" value="HARBI1-like"/>
</dbReference>
<gene>
    <name evidence="11" type="ORF">F0562_020693</name>
</gene>
<reference evidence="11 12" key="1">
    <citation type="submission" date="2019-09" db="EMBL/GenBank/DDBJ databases">
        <title>A chromosome-level genome assembly of the Chinese tupelo Nyssa sinensis.</title>
        <authorList>
            <person name="Yang X."/>
            <person name="Kang M."/>
            <person name="Yang Y."/>
            <person name="Xiong H."/>
            <person name="Wang M."/>
            <person name="Zhang Z."/>
            <person name="Wang Z."/>
            <person name="Wu H."/>
            <person name="Ma T."/>
            <person name="Liu J."/>
            <person name="Xi Z."/>
        </authorList>
    </citation>
    <scope>NUCLEOTIDE SEQUENCE [LARGE SCALE GENOMIC DNA]</scope>
    <source>
        <strain evidence="11">J267</strain>
        <tissue evidence="11">Leaf</tissue>
    </source>
</reference>
<proteinExistence type="inferred from homology"/>
<sequence length="455" mass="50465">MDSRALAALLSSLISELLLLLLLIFPSTNPLSIANSNSNSNFYGNLFPLIHYFLSASEIAASLSFISISRKRKRTHQAESNSTEEEDDEPGSELVKLRRVNSFIPQNPDSFKICFKMSSSTFEWLCGLLEPLLECRDPVASPLNLSAEIRLGIGLFRLSTGADYPEISQQFGVSEKATKFCVKQLCRVLCTNFRFWVGFPTPNELYSVTAAFETLTGLPNCCGIIDCTRFKIIRNNGHKSSSEDKFREESIAAQIVVDSSSRILSIVAGFCGDKCDSRVLKSSTLYKDVEEGSLLNSPPINITGVAVPRYLVGDEGYPLLPWLLVPFVDPLPGSCEENFNAAHHLMRLPALKTIASLKNWGVLNRPIEAEFKTAVAYIGVCSILHNVLLMREDYSALSDGLDDYSLHDQSSQYYRDNSLEQNSNEREASVIRSALATRAKEFHPSDQPMDPSSSM</sequence>
<keyword evidence="4" id="KW-0540">Nuclease</keyword>
<name>A0A5J5BT52_9ASTE</name>
<evidence type="ECO:0000256" key="2">
    <source>
        <dbReference type="ARBA" id="ARBA00004123"/>
    </source>
</evidence>
<dbReference type="Pfam" id="PF13359">
    <property type="entry name" value="DDE_Tnp_4"/>
    <property type="match status" value="1"/>
</dbReference>
<comment type="cofactor">
    <cofactor evidence="1">
        <name>a divalent metal cation</name>
        <dbReference type="ChEBI" id="CHEBI:60240"/>
    </cofactor>
</comment>
<accession>A0A5J5BT52</accession>
<evidence type="ECO:0000256" key="5">
    <source>
        <dbReference type="ARBA" id="ARBA00022723"/>
    </source>
</evidence>
<evidence type="ECO:0000313" key="12">
    <source>
        <dbReference type="Proteomes" id="UP000325577"/>
    </source>
</evidence>
<comment type="subcellular location">
    <subcellularLocation>
        <location evidence="2">Nucleus</location>
    </subcellularLocation>
</comment>
<feature type="signal peptide" evidence="9">
    <location>
        <begin position="1"/>
        <end position="30"/>
    </location>
</feature>
<evidence type="ECO:0000256" key="3">
    <source>
        <dbReference type="ARBA" id="ARBA00006958"/>
    </source>
</evidence>
<evidence type="ECO:0000256" key="4">
    <source>
        <dbReference type="ARBA" id="ARBA00022722"/>
    </source>
</evidence>
<keyword evidence="5" id="KW-0479">Metal-binding</keyword>
<keyword evidence="6" id="KW-0378">Hydrolase</keyword>
<feature type="transmembrane region" description="Helical" evidence="8">
    <location>
        <begin position="46"/>
        <end position="66"/>
    </location>
</feature>
<dbReference type="OrthoDB" id="2668416at2759"/>
<keyword evidence="8" id="KW-1133">Transmembrane helix</keyword>